<name>A0A2M8LYW3_9ACTN</name>
<evidence type="ECO:0000313" key="2">
    <source>
        <dbReference type="Proteomes" id="UP000230407"/>
    </source>
</evidence>
<evidence type="ECO:0000313" key="1">
    <source>
        <dbReference type="EMBL" id="PJE97125.1"/>
    </source>
</evidence>
<comment type="caution">
    <text evidence="1">The sequence shown here is derived from an EMBL/GenBank/DDBJ whole genome shotgun (WGS) entry which is preliminary data.</text>
</comment>
<proteinExistence type="predicted"/>
<dbReference type="Proteomes" id="UP000230407">
    <property type="component" value="Unassembled WGS sequence"/>
</dbReference>
<dbReference type="AlphaFoldDB" id="A0A2M8LYW3"/>
<accession>A0A2M8LYW3</accession>
<organism evidence="1 2">
    <name type="scientific">Streptomyces carminius</name>
    <dbReference type="NCBI Taxonomy" id="2665496"/>
    <lineage>
        <taxon>Bacteria</taxon>
        <taxon>Bacillati</taxon>
        <taxon>Actinomycetota</taxon>
        <taxon>Actinomycetes</taxon>
        <taxon>Kitasatosporales</taxon>
        <taxon>Streptomycetaceae</taxon>
        <taxon>Streptomyces</taxon>
    </lineage>
</organism>
<keyword evidence="2" id="KW-1185">Reference proteome</keyword>
<gene>
    <name evidence="1" type="ORF">CUT44_14175</name>
</gene>
<reference evidence="1 2" key="1">
    <citation type="submission" date="2017-11" db="EMBL/GenBank/DDBJ databases">
        <title>Streptomyces carmine sp. nov., a novel actinomycete isolated from Sophora alopecuroides in Xinjiang, China.</title>
        <authorList>
            <person name="Wang Y."/>
            <person name="Luo X."/>
            <person name="Wan C."/>
            <person name="Zhang L."/>
        </authorList>
    </citation>
    <scope>NUCLEOTIDE SEQUENCE [LARGE SCALE GENOMIC DNA]</scope>
    <source>
        <strain evidence="1 2">TRM SA0054</strain>
    </source>
</reference>
<dbReference type="EMBL" id="PGGW01000049">
    <property type="protein sequence ID" value="PJE97125.1"/>
    <property type="molecule type" value="Genomic_DNA"/>
</dbReference>
<dbReference type="RefSeq" id="WP_100202327.1">
    <property type="nucleotide sequence ID" value="NZ_PGGW01000049.1"/>
</dbReference>
<protein>
    <submittedName>
        <fullName evidence="1">Uncharacterized protein</fullName>
    </submittedName>
</protein>
<sequence>MTLSPDPLTTADTLWQHLIEHQPAVAAALAMQVRALPEDWSQRVLGLARPHAALELPPTGDVPMEIEPYDAADWEDCPACGEVADQLCRYHEGYTAGYEALNQLLTEAARVDPKATVADALRRLTEAEEAAERGELAAAVERMTGRQG</sequence>